<keyword evidence="2" id="KW-1185">Reference proteome</keyword>
<reference evidence="1 2" key="1">
    <citation type="journal article" date="2013" name="Nat. Genet.">
        <title>The genome of the hydatid tapeworm Echinococcus granulosus.</title>
        <authorList>
            <person name="Zheng H."/>
            <person name="Zhang W."/>
            <person name="Zhang L."/>
            <person name="Zhang Z."/>
            <person name="Li J."/>
            <person name="Lu G."/>
            <person name="Zhu Y."/>
            <person name="Wang Y."/>
            <person name="Huang Y."/>
            <person name="Liu J."/>
            <person name="Kang H."/>
            <person name="Chen J."/>
            <person name="Wang L."/>
            <person name="Chen A."/>
            <person name="Yu S."/>
            <person name="Gao Z."/>
            <person name="Jin L."/>
            <person name="Gu W."/>
            <person name="Wang Z."/>
            <person name="Zhao L."/>
            <person name="Shi B."/>
            <person name="Wen H."/>
            <person name="Lin R."/>
            <person name="Jones M.K."/>
            <person name="Brejova B."/>
            <person name="Vinar T."/>
            <person name="Zhao G."/>
            <person name="McManus D.P."/>
            <person name="Chen Z."/>
            <person name="Zhou Y."/>
            <person name="Wang S."/>
        </authorList>
    </citation>
    <scope>NUCLEOTIDE SEQUENCE [LARGE SCALE GENOMIC DNA]</scope>
</reference>
<organism evidence="1 2">
    <name type="scientific">Echinococcus granulosus</name>
    <name type="common">Hydatid tapeworm</name>
    <dbReference type="NCBI Taxonomy" id="6210"/>
    <lineage>
        <taxon>Eukaryota</taxon>
        <taxon>Metazoa</taxon>
        <taxon>Spiralia</taxon>
        <taxon>Lophotrochozoa</taxon>
        <taxon>Platyhelminthes</taxon>
        <taxon>Cestoda</taxon>
        <taxon>Eucestoda</taxon>
        <taxon>Cyclophyllidea</taxon>
        <taxon>Taeniidae</taxon>
        <taxon>Echinococcus</taxon>
        <taxon>Echinococcus granulosus group</taxon>
    </lineage>
</organism>
<evidence type="ECO:0000313" key="1">
    <source>
        <dbReference type="EMBL" id="EUB54050.1"/>
    </source>
</evidence>
<name>W6TZ25_ECHGR</name>
<dbReference type="AlphaFoldDB" id="W6TZ25"/>
<protein>
    <submittedName>
        <fullName evidence="1">Uncharacterized protein</fullName>
    </submittedName>
</protein>
<comment type="caution">
    <text evidence="1">The sequence shown here is derived from an EMBL/GenBank/DDBJ whole genome shotgun (WGS) entry which is preliminary data.</text>
</comment>
<dbReference type="GeneID" id="36346807"/>
<dbReference type="Proteomes" id="UP000019149">
    <property type="component" value="Unassembled WGS sequence"/>
</dbReference>
<evidence type="ECO:0000313" key="2">
    <source>
        <dbReference type="Proteomes" id="UP000019149"/>
    </source>
</evidence>
<sequence length="167" mass="18611">MLIESLARASSTKIALRSPQASQKYAFCISNTLYSQRITQKAGSIEVSSVLCQDHPCEVVGLSKQDSANPQLGDVKLRSEAIKLIANVYVDSISQLSNMPIFRRTHQFSHVQIMSNSVATLKIAQSMVLLTNLSPMPVMQVNHIMEAHLSQFLVKVLSIYHLLWSLR</sequence>
<dbReference type="EMBL" id="APAU02000376">
    <property type="protein sequence ID" value="EUB54050.1"/>
    <property type="molecule type" value="Genomic_DNA"/>
</dbReference>
<dbReference type="KEGG" id="egl:EGR_11092"/>
<gene>
    <name evidence="1" type="ORF">EGR_11092</name>
</gene>
<dbReference type="RefSeq" id="XP_024345246.1">
    <property type="nucleotide sequence ID" value="XM_024500341.1"/>
</dbReference>
<proteinExistence type="predicted"/>
<dbReference type="CTD" id="36346807"/>
<accession>W6TZ25</accession>